<dbReference type="EMBL" id="MU855602">
    <property type="protein sequence ID" value="KAK3901173.1"/>
    <property type="molecule type" value="Genomic_DNA"/>
</dbReference>
<feature type="region of interest" description="Disordered" evidence="1">
    <location>
        <begin position="24"/>
        <end position="43"/>
    </location>
</feature>
<organism evidence="3 4">
    <name type="scientific">Staphylotrichum tortipilum</name>
    <dbReference type="NCBI Taxonomy" id="2831512"/>
    <lineage>
        <taxon>Eukaryota</taxon>
        <taxon>Fungi</taxon>
        <taxon>Dikarya</taxon>
        <taxon>Ascomycota</taxon>
        <taxon>Pezizomycotina</taxon>
        <taxon>Sordariomycetes</taxon>
        <taxon>Sordariomycetidae</taxon>
        <taxon>Sordariales</taxon>
        <taxon>Chaetomiaceae</taxon>
        <taxon>Staphylotrichum</taxon>
    </lineage>
</organism>
<protein>
    <recommendedName>
        <fullName evidence="5">Chitin-binding type-2 domain-containing protein</fullName>
    </recommendedName>
</protein>
<feature type="chain" id="PRO_5043026643" description="Chitin-binding type-2 domain-containing protein" evidence="2">
    <location>
        <begin position="17"/>
        <end position="98"/>
    </location>
</feature>
<feature type="compositionally biased region" description="Low complexity" evidence="1">
    <location>
        <begin position="24"/>
        <end position="34"/>
    </location>
</feature>
<evidence type="ECO:0000313" key="4">
    <source>
        <dbReference type="Proteomes" id="UP001303889"/>
    </source>
</evidence>
<comment type="caution">
    <text evidence="3">The sequence shown here is derived from an EMBL/GenBank/DDBJ whole genome shotgun (WGS) entry which is preliminary data.</text>
</comment>
<dbReference type="Proteomes" id="UP001303889">
    <property type="component" value="Unassembled WGS sequence"/>
</dbReference>
<name>A0AAN6RSS6_9PEZI</name>
<dbReference type="AlphaFoldDB" id="A0AAN6RSS6"/>
<reference evidence="3" key="2">
    <citation type="submission" date="2023-05" db="EMBL/GenBank/DDBJ databases">
        <authorList>
            <consortium name="Lawrence Berkeley National Laboratory"/>
            <person name="Steindorff A."/>
            <person name="Hensen N."/>
            <person name="Bonometti L."/>
            <person name="Westerberg I."/>
            <person name="Brannstrom I.O."/>
            <person name="Guillou S."/>
            <person name="Cros-Aarteil S."/>
            <person name="Calhoun S."/>
            <person name="Haridas S."/>
            <person name="Kuo A."/>
            <person name="Mondo S."/>
            <person name="Pangilinan J."/>
            <person name="Riley R."/>
            <person name="Labutti K."/>
            <person name="Andreopoulos B."/>
            <person name="Lipzen A."/>
            <person name="Chen C."/>
            <person name="Yanf M."/>
            <person name="Daum C."/>
            <person name="Ng V."/>
            <person name="Clum A."/>
            <person name="Ohm R."/>
            <person name="Martin F."/>
            <person name="Silar P."/>
            <person name="Natvig D."/>
            <person name="Lalanne C."/>
            <person name="Gautier V."/>
            <person name="Ament-Velasquez S.L."/>
            <person name="Kruys A."/>
            <person name="Hutchinson M.I."/>
            <person name="Powell A.J."/>
            <person name="Barry K."/>
            <person name="Miller A.N."/>
            <person name="Grigoriev I.V."/>
            <person name="Debuchy R."/>
            <person name="Gladieux P."/>
            <person name="Thoren M.H."/>
            <person name="Johannesson H."/>
        </authorList>
    </citation>
    <scope>NUCLEOTIDE SEQUENCE</scope>
    <source>
        <strain evidence="3">CBS 103.79</strain>
    </source>
</reference>
<reference evidence="3" key="1">
    <citation type="journal article" date="2023" name="Mol. Phylogenet. Evol.">
        <title>Genome-scale phylogeny and comparative genomics of the fungal order Sordariales.</title>
        <authorList>
            <person name="Hensen N."/>
            <person name="Bonometti L."/>
            <person name="Westerberg I."/>
            <person name="Brannstrom I.O."/>
            <person name="Guillou S."/>
            <person name="Cros-Aarteil S."/>
            <person name="Calhoun S."/>
            <person name="Haridas S."/>
            <person name="Kuo A."/>
            <person name="Mondo S."/>
            <person name="Pangilinan J."/>
            <person name="Riley R."/>
            <person name="LaButti K."/>
            <person name="Andreopoulos B."/>
            <person name="Lipzen A."/>
            <person name="Chen C."/>
            <person name="Yan M."/>
            <person name="Daum C."/>
            <person name="Ng V."/>
            <person name="Clum A."/>
            <person name="Steindorff A."/>
            <person name="Ohm R.A."/>
            <person name="Martin F."/>
            <person name="Silar P."/>
            <person name="Natvig D.O."/>
            <person name="Lalanne C."/>
            <person name="Gautier V."/>
            <person name="Ament-Velasquez S.L."/>
            <person name="Kruys A."/>
            <person name="Hutchinson M.I."/>
            <person name="Powell A.J."/>
            <person name="Barry K."/>
            <person name="Miller A.N."/>
            <person name="Grigoriev I.V."/>
            <person name="Debuchy R."/>
            <person name="Gladieux P."/>
            <person name="Hiltunen Thoren M."/>
            <person name="Johannesson H."/>
        </authorList>
    </citation>
    <scope>NUCLEOTIDE SEQUENCE</scope>
    <source>
        <strain evidence="3">CBS 103.79</strain>
    </source>
</reference>
<feature type="signal peptide" evidence="2">
    <location>
        <begin position="1"/>
        <end position="16"/>
    </location>
</feature>
<keyword evidence="2" id="KW-0732">Signal</keyword>
<gene>
    <name evidence="3" type="ORF">C8A05DRAFT_35158</name>
</gene>
<evidence type="ECO:0008006" key="5">
    <source>
        <dbReference type="Google" id="ProtNLM"/>
    </source>
</evidence>
<keyword evidence="4" id="KW-1185">Reference proteome</keyword>
<accession>A0AAN6RSS6</accession>
<sequence>MKVFAILAALATAALAADNMAMNAQEAQGAAEPAHWPPHPPYPRPRECHPGTYSCTPNHRGWRVCDWSDHRVFVGWCSPSTTCKFNWQNGSPYCVPRH</sequence>
<evidence type="ECO:0000256" key="2">
    <source>
        <dbReference type="SAM" id="SignalP"/>
    </source>
</evidence>
<evidence type="ECO:0000313" key="3">
    <source>
        <dbReference type="EMBL" id="KAK3901173.1"/>
    </source>
</evidence>
<evidence type="ECO:0000256" key="1">
    <source>
        <dbReference type="SAM" id="MobiDB-lite"/>
    </source>
</evidence>
<proteinExistence type="predicted"/>